<comment type="caution">
    <text evidence="2">The sequence shown here is derived from an EMBL/GenBank/DDBJ whole genome shotgun (WGS) entry which is preliminary data.</text>
</comment>
<dbReference type="InterPro" id="IPR032710">
    <property type="entry name" value="NTF2-like_dom_sf"/>
</dbReference>
<evidence type="ECO:0000259" key="1">
    <source>
        <dbReference type="Pfam" id="PF12680"/>
    </source>
</evidence>
<dbReference type="SUPFAM" id="SSF54427">
    <property type="entry name" value="NTF2-like"/>
    <property type="match status" value="1"/>
</dbReference>
<proteinExistence type="predicted"/>
<gene>
    <name evidence="2" type="ORF">PQR57_05785</name>
</gene>
<reference evidence="2 3" key="1">
    <citation type="journal article" date="2024" name="Chem. Sci.">
        <title>Discovery of megapolipeptins by genome mining of a Burkholderiales bacteria collection.</title>
        <authorList>
            <person name="Paulo B.S."/>
            <person name="Recchia M.J.J."/>
            <person name="Lee S."/>
            <person name="Fergusson C.H."/>
            <person name="Romanowski S.B."/>
            <person name="Hernandez A."/>
            <person name="Krull N."/>
            <person name="Liu D.Y."/>
            <person name="Cavanagh H."/>
            <person name="Bos A."/>
            <person name="Gray C.A."/>
            <person name="Murphy B.T."/>
            <person name="Linington R.G."/>
            <person name="Eustaquio A.S."/>
        </authorList>
    </citation>
    <scope>NUCLEOTIDE SEQUENCE [LARGE SCALE GENOMIC DNA]</scope>
    <source>
        <strain evidence="2 3">RL17-350-BIC-A</strain>
    </source>
</reference>
<dbReference type="Gene3D" id="3.10.450.50">
    <property type="match status" value="1"/>
</dbReference>
<dbReference type="EMBL" id="JAQQEZ010000003">
    <property type="protein sequence ID" value="MFM0000518.1"/>
    <property type="molecule type" value="Genomic_DNA"/>
</dbReference>
<protein>
    <submittedName>
        <fullName evidence="2">Nuclear transport factor 2 family protein</fullName>
    </submittedName>
</protein>
<dbReference type="RefSeq" id="WP_408175980.1">
    <property type="nucleotide sequence ID" value="NZ_JAQQEZ010000003.1"/>
</dbReference>
<feature type="domain" description="SnoaL-like" evidence="1">
    <location>
        <begin position="27"/>
        <end position="121"/>
    </location>
</feature>
<evidence type="ECO:0000313" key="2">
    <source>
        <dbReference type="EMBL" id="MFM0000518.1"/>
    </source>
</evidence>
<dbReference type="Proteomes" id="UP001629230">
    <property type="component" value="Unassembled WGS sequence"/>
</dbReference>
<accession>A0ABW9AKS0</accession>
<name>A0ABW9AKS0_9BURK</name>
<sequence>MQIQPMTDEQRKAIAIEFFRRVDRGGDVLELFDEKAEFYFPKWGVAHGRGEIAQFLEDLSGILAEISHDMAYANFVQQGDRVVVEATSSGKLKSGAGWRAGTTHAGRWCDVLEIRDFRIQRCFVYLDPDYAGADTERYPWLDGEPTSRY</sequence>
<keyword evidence="3" id="KW-1185">Reference proteome</keyword>
<dbReference type="InterPro" id="IPR037401">
    <property type="entry name" value="SnoaL-like"/>
</dbReference>
<evidence type="ECO:0000313" key="3">
    <source>
        <dbReference type="Proteomes" id="UP001629230"/>
    </source>
</evidence>
<organism evidence="2 3">
    <name type="scientific">Paraburkholderia dipogonis</name>
    <dbReference type="NCBI Taxonomy" id="1211383"/>
    <lineage>
        <taxon>Bacteria</taxon>
        <taxon>Pseudomonadati</taxon>
        <taxon>Pseudomonadota</taxon>
        <taxon>Betaproteobacteria</taxon>
        <taxon>Burkholderiales</taxon>
        <taxon>Burkholderiaceae</taxon>
        <taxon>Paraburkholderia</taxon>
    </lineage>
</organism>
<dbReference type="Pfam" id="PF12680">
    <property type="entry name" value="SnoaL_2"/>
    <property type="match status" value="1"/>
</dbReference>